<protein>
    <submittedName>
        <fullName evidence="2">Uncharacterized protein</fullName>
    </submittedName>
</protein>
<gene>
    <name evidence="2" type="ORF">A2112_00815</name>
</gene>
<dbReference type="Proteomes" id="UP000177091">
    <property type="component" value="Unassembled WGS sequence"/>
</dbReference>
<name>A0A1F7WNZ6_9BACT</name>
<evidence type="ECO:0000256" key="1">
    <source>
        <dbReference type="SAM" id="MobiDB-lite"/>
    </source>
</evidence>
<dbReference type="EMBL" id="MGFK01000010">
    <property type="protein sequence ID" value="OGM04556.1"/>
    <property type="molecule type" value="Genomic_DNA"/>
</dbReference>
<evidence type="ECO:0000313" key="2">
    <source>
        <dbReference type="EMBL" id="OGM04556.1"/>
    </source>
</evidence>
<reference evidence="2 3" key="1">
    <citation type="journal article" date="2016" name="Nat. Commun.">
        <title>Thousands of microbial genomes shed light on interconnected biogeochemical processes in an aquifer system.</title>
        <authorList>
            <person name="Anantharaman K."/>
            <person name="Brown C.T."/>
            <person name="Hug L.A."/>
            <person name="Sharon I."/>
            <person name="Castelle C.J."/>
            <person name="Probst A.J."/>
            <person name="Thomas B.C."/>
            <person name="Singh A."/>
            <person name="Wilkins M.J."/>
            <person name="Karaoz U."/>
            <person name="Brodie E.L."/>
            <person name="Williams K.H."/>
            <person name="Hubbard S.S."/>
            <person name="Banfield J.F."/>
        </authorList>
    </citation>
    <scope>NUCLEOTIDE SEQUENCE [LARGE SCALE GENOMIC DNA]</scope>
</reference>
<comment type="caution">
    <text evidence="2">The sequence shown here is derived from an EMBL/GenBank/DDBJ whole genome shotgun (WGS) entry which is preliminary data.</text>
</comment>
<evidence type="ECO:0000313" key="3">
    <source>
        <dbReference type="Proteomes" id="UP000177091"/>
    </source>
</evidence>
<dbReference type="AlphaFoldDB" id="A0A1F7WNZ6"/>
<accession>A0A1F7WNZ6</accession>
<feature type="region of interest" description="Disordered" evidence="1">
    <location>
        <begin position="126"/>
        <end position="145"/>
    </location>
</feature>
<sequence>MGVDDAIEVSEKEIQRLSPVFIYEPETRGNTRLHEVIGTTPKGEPDLKSVNLPLIPEDQKIIVEIKSVAGKAYYKPVTGELMQRIAQGNLAASGVQVEANPMFVTFVSPQEKEKLTTQGYRALTTEQLISEKENPPVPTAQKSVA</sequence>
<organism evidence="2 3">
    <name type="scientific">Candidatus Woesebacteria bacterium GWA1_42_12</name>
    <dbReference type="NCBI Taxonomy" id="1802472"/>
    <lineage>
        <taxon>Bacteria</taxon>
        <taxon>Candidatus Woeseibacteriota</taxon>
    </lineage>
</organism>
<proteinExistence type="predicted"/>